<sequence>MASKGKSVRNEAGPSNPKWARNNKAPAASSTILPASRFVNTQCYERYLESRDNDFVIEKTISAPIDHEFQLTAAFAKINWEPVLHLQGTFYPELVKEFFANVEGNYAQKMIESRVKGVNITITNDLLSSQFHITKFGTPFAPSQARTMNSDGNYNPMEAMQYFGLQGLDLMTKNLGQPHIRTR</sequence>
<gene>
    <name evidence="2" type="ORF">CEURO_LOCUS3892</name>
</gene>
<dbReference type="OrthoDB" id="848707at2759"/>
<feature type="region of interest" description="Disordered" evidence="1">
    <location>
        <begin position="1"/>
        <end position="27"/>
    </location>
</feature>
<reference evidence="2" key="1">
    <citation type="submission" date="2022-07" db="EMBL/GenBank/DDBJ databases">
        <authorList>
            <person name="Macas J."/>
            <person name="Novak P."/>
            <person name="Neumann P."/>
        </authorList>
    </citation>
    <scope>NUCLEOTIDE SEQUENCE</scope>
</reference>
<dbReference type="Proteomes" id="UP001152484">
    <property type="component" value="Unassembled WGS sequence"/>
</dbReference>
<evidence type="ECO:0000256" key="1">
    <source>
        <dbReference type="SAM" id="MobiDB-lite"/>
    </source>
</evidence>
<protein>
    <submittedName>
        <fullName evidence="2">Uncharacterized protein</fullName>
    </submittedName>
</protein>
<keyword evidence="3" id="KW-1185">Reference proteome</keyword>
<evidence type="ECO:0000313" key="3">
    <source>
        <dbReference type="Proteomes" id="UP001152484"/>
    </source>
</evidence>
<proteinExistence type="predicted"/>
<dbReference type="EMBL" id="CAMAPE010000006">
    <property type="protein sequence ID" value="CAH9071073.1"/>
    <property type="molecule type" value="Genomic_DNA"/>
</dbReference>
<feature type="non-terminal residue" evidence="2">
    <location>
        <position position="183"/>
    </location>
</feature>
<name>A0A9P0YPW0_CUSEU</name>
<dbReference type="AlphaFoldDB" id="A0A9P0YPW0"/>
<organism evidence="2 3">
    <name type="scientific">Cuscuta europaea</name>
    <name type="common">European dodder</name>
    <dbReference type="NCBI Taxonomy" id="41803"/>
    <lineage>
        <taxon>Eukaryota</taxon>
        <taxon>Viridiplantae</taxon>
        <taxon>Streptophyta</taxon>
        <taxon>Embryophyta</taxon>
        <taxon>Tracheophyta</taxon>
        <taxon>Spermatophyta</taxon>
        <taxon>Magnoliopsida</taxon>
        <taxon>eudicotyledons</taxon>
        <taxon>Gunneridae</taxon>
        <taxon>Pentapetalae</taxon>
        <taxon>asterids</taxon>
        <taxon>lamiids</taxon>
        <taxon>Solanales</taxon>
        <taxon>Convolvulaceae</taxon>
        <taxon>Cuscuteae</taxon>
        <taxon>Cuscuta</taxon>
        <taxon>Cuscuta subgen. Cuscuta</taxon>
    </lineage>
</organism>
<evidence type="ECO:0000313" key="2">
    <source>
        <dbReference type="EMBL" id="CAH9071073.1"/>
    </source>
</evidence>
<accession>A0A9P0YPW0</accession>
<comment type="caution">
    <text evidence="2">The sequence shown here is derived from an EMBL/GenBank/DDBJ whole genome shotgun (WGS) entry which is preliminary data.</text>
</comment>